<feature type="chain" id="PRO_5011658848" evidence="1">
    <location>
        <begin position="32"/>
        <end position="198"/>
    </location>
</feature>
<evidence type="ECO:0000313" key="3">
    <source>
        <dbReference type="Proteomes" id="UP000199630"/>
    </source>
</evidence>
<protein>
    <submittedName>
        <fullName evidence="2">Phospholipid transport system substrate-binding protein</fullName>
    </submittedName>
</protein>
<evidence type="ECO:0000313" key="2">
    <source>
        <dbReference type="EMBL" id="SFK12525.1"/>
    </source>
</evidence>
<organism evidence="2 3">
    <name type="scientific">Celeribacter neptunius</name>
    <dbReference type="NCBI Taxonomy" id="588602"/>
    <lineage>
        <taxon>Bacteria</taxon>
        <taxon>Pseudomonadati</taxon>
        <taxon>Pseudomonadota</taxon>
        <taxon>Alphaproteobacteria</taxon>
        <taxon>Rhodobacterales</taxon>
        <taxon>Roseobacteraceae</taxon>
        <taxon>Celeribacter</taxon>
    </lineage>
</organism>
<dbReference type="InterPro" id="IPR042245">
    <property type="entry name" value="Tgt2/MlaC_sf"/>
</dbReference>
<sequence>MSDFGFTRRRVLTGLGAGVCAMMLRPIAALAFSSSQAEALIHKAVDDINAIINSGKSERAMYVDFEKVLVRYADTPSIARSVLGPPARSASSGQLNAFTKAFQTYIARKYGSRFREFIGGKIQVNSSQKINSIYDVKCTAILAGEPPFDISFIVHDRSGKFIDLQIEGISLLKSERAEIGAMLDKAGGSIDKLTAALS</sequence>
<keyword evidence="1" id="KW-0732">Signal</keyword>
<dbReference type="RefSeq" id="WP_090062720.1">
    <property type="nucleotide sequence ID" value="NZ_FORH01000009.1"/>
</dbReference>
<accession>A0A1I3WYI3</accession>
<dbReference type="PANTHER" id="PTHR36573">
    <property type="entry name" value="INTERMEMBRANE PHOSPHOLIPID TRANSPORT SYSTEM BINDING PROTEIN MLAC"/>
    <property type="match status" value="1"/>
</dbReference>
<proteinExistence type="predicted"/>
<evidence type="ECO:0000256" key="1">
    <source>
        <dbReference type="SAM" id="SignalP"/>
    </source>
</evidence>
<dbReference type="OrthoDB" id="7839352at2"/>
<dbReference type="InterPro" id="IPR006311">
    <property type="entry name" value="TAT_signal"/>
</dbReference>
<reference evidence="3" key="1">
    <citation type="submission" date="2016-10" db="EMBL/GenBank/DDBJ databases">
        <authorList>
            <person name="Varghese N."/>
            <person name="Submissions S."/>
        </authorList>
    </citation>
    <scope>NUCLEOTIDE SEQUENCE [LARGE SCALE GENOMIC DNA]</scope>
    <source>
        <strain evidence="3">DSM 26471</strain>
    </source>
</reference>
<feature type="signal peptide" evidence="1">
    <location>
        <begin position="1"/>
        <end position="31"/>
    </location>
</feature>
<dbReference type="Proteomes" id="UP000199630">
    <property type="component" value="Unassembled WGS sequence"/>
</dbReference>
<dbReference type="PROSITE" id="PS51318">
    <property type="entry name" value="TAT"/>
    <property type="match status" value="1"/>
</dbReference>
<keyword evidence="3" id="KW-1185">Reference proteome</keyword>
<dbReference type="EMBL" id="FORH01000009">
    <property type="protein sequence ID" value="SFK12525.1"/>
    <property type="molecule type" value="Genomic_DNA"/>
</dbReference>
<dbReference type="Pfam" id="PF05494">
    <property type="entry name" value="MlaC"/>
    <property type="match status" value="1"/>
</dbReference>
<dbReference type="STRING" id="588602.SAMN04487991_3903"/>
<name>A0A1I3WYI3_9RHOB</name>
<dbReference type="AlphaFoldDB" id="A0A1I3WYI3"/>
<gene>
    <name evidence="2" type="ORF">SAMN04487991_3903</name>
</gene>
<dbReference type="InterPro" id="IPR008869">
    <property type="entry name" value="MlaC/ttg2D"/>
</dbReference>
<dbReference type="PANTHER" id="PTHR36573:SF1">
    <property type="entry name" value="INTERMEMBRANE PHOSPHOLIPID TRANSPORT SYSTEM BINDING PROTEIN MLAC"/>
    <property type="match status" value="1"/>
</dbReference>
<dbReference type="Gene3D" id="3.10.450.710">
    <property type="entry name" value="Tgt2/MlaC"/>
    <property type="match status" value="1"/>
</dbReference>